<protein>
    <submittedName>
        <fullName evidence="1">Uncharacterized protein</fullName>
    </submittedName>
</protein>
<accession>A0A0F8ZDM1</accession>
<dbReference type="EMBL" id="LAZR01064126">
    <property type="protein sequence ID" value="KKK58141.1"/>
    <property type="molecule type" value="Genomic_DNA"/>
</dbReference>
<name>A0A0F8ZDM1_9ZZZZ</name>
<reference evidence="1" key="1">
    <citation type="journal article" date="2015" name="Nature">
        <title>Complex archaea that bridge the gap between prokaryotes and eukaryotes.</title>
        <authorList>
            <person name="Spang A."/>
            <person name="Saw J.H."/>
            <person name="Jorgensen S.L."/>
            <person name="Zaremba-Niedzwiedzka K."/>
            <person name="Martijn J."/>
            <person name="Lind A.E."/>
            <person name="van Eijk R."/>
            <person name="Schleper C."/>
            <person name="Guy L."/>
            <person name="Ettema T.J."/>
        </authorList>
    </citation>
    <scope>NUCLEOTIDE SEQUENCE</scope>
</reference>
<feature type="non-terminal residue" evidence="1">
    <location>
        <position position="1"/>
    </location>
</feature>
<evidence type="ECO:0000313" key="1">
    <source>
        <dbReference type="EMBL" id="KKK58141.1"/>
    </source>
</evidence>
<gene>
    <name evidence="1" type="ORF">LCGC14_3047420</name>
</gene>
<comment type="caution">
    <text evidence="1">The sequence shown here is derived from an EMBL/GenBank/DDBJ whole genome shotgun (WGS) entry which is preliminary data.</text>
</comment>
<dbReference type="AlphaFoldDB" id="A0A0F8ZDM1"/>
<organism evidence="1">
    <name type="scientific">marine sediment metagenome</name>
    <dbReference type="NCBI Taxonomy" id="412755"/>
    <lineage>
        <taxon>unclassified sequences</taxon>
        <taxon>metagenomes</taxon>
        <taxon>ecological metagenomes</taxon>
    </lineage>
</organism>
<proteinExistence type="predicted"/>
<sequence>DFNSTMDLFFETIPDIGADIDCPISTILNADIIGKLLTTTDEEDSWSVTHRLWESWAELGDGDNATWTAGARFISGTISIGLYDRRENGTWKHDIGFDRVETGIQLKPSTPTGGPGFLYNRINVTVLARAGRSKRVNSGGVTTRPAVHGSFGVRIDLGSGVYKEERFWRQTLTEGEETTSDMEWVGNFTQTQIDSMVITVWPFPHEINGVAIGDNPWDGLDHKISALHVHEVACTTRLSPDSYQLVGQFVGLTSEQVTALLELRGTTLSNRMFKEVDITGLLDAATGGNIWNYFANNPEFHINMVVQEEGTKIAVYNAGFRIEYEPIISLTGDIEVTADVVGLGTAGGALLNHPAN</sequence>
<feature type="non-terminal residue" evidence="1">
    <location>
        <position position="356"/>
    </location>
</feature>